<accession>D0W2S9</accession>
<evidence type="ECO:0000313" key="2">
    <source>
        <dbReference type="Proteomes" id="UP000003294"/>
    </source>
</evidence>
<dbReference type="EMBL" id="ACDY02000005">
    <property type="protein sequence ID" value="EEZ71726.1"/>
    <property type="molecule type" value="Genomic_DNA"/>
</dbReference>
<dbReference type="Proteomes" id="UP000003294">
    <property type="component" value="Unassembled WGS sequence"/>
</dbReference>
<name>D0W2S9_NEICI</name>
<sequence>MTFLNGGVNHTDISQICKPSAYPYRTAPTVIAAGMPPHAPTFVFI</sequence>
<gene>
    <name evidence="1" type="ORF">NEICINOT_03963</name>
</gene>
<evidence type="ECO:0000313" key="1">
    <source>
        <dbReference type="EMBL" id="EEZ71726.1"/>
    </source>
</evidence>
<dbReference type="STRING" id="546262.NEICINOT_03963"/>
<comment type="caution">
    <text evidence="1">The sequence shown here is derived from an EMBL/GenBank/DDBJ whole genome shotgun (WGS) entry which is preliminary data.</text>
</comment>
<organism evidence="1 2">
    <name type="scientific">Neisseria cinerea ATCC 14685</name>
    <dbReference type="NCBI Taxonomy" id="546262"/>
    <lineage>
        <taxon>Bacteria</taxon>
        <taxon>Pseudomonadati</taxon>
        <taxon>Pseudomonadota</taxon>
        <taxon>Betaproteobacteria</taxon>
        <taxon>Neisseriales</taxon>
        <taxon>Neisseriaceae</taxon>
        <taxon>Neisseria</taxon>
    </lineage>
</organism>
<reference evidence="1 2" key="1">
    <citation type="submission" date="2009-10" db="EMBL/GenBank/DDBJ databases">
        <authorList>
            <person name="Weinstock G."/>
            <person name="Sodergren E."/>
            <person name="Clifton S."/>
            <person name="Fulton L."/>
            <person name="Fulton B."/>
            <person name="Courtney L."/>
            <person name="Fronick C."/>
            <person name="Harrison M."/>
            <person name="Strong C."/>
            <person name="Farmer C."/>
            <person name="Delahaunty K."/>
            <person name="Markovic C."/>
            <person name="Hall O."/>
            <person name="Minx P."/>
            <person name="Tomlinson C."/>
            <person name="Mitreva M."/>
            <person name="Nelson J."/>
            <person name="Hou S."/>
            <person name="Wollam A."/>
            <person name="Pepin K.H."/>
            <person name="Johnson M."/>
            <person name="Bhonagiri V."/>
            <person name="Nash W.E."/>
            <person name="Warren W."/>
            <person name="Chinwalla A."/>
            <person name="Mardis E.R."/>
            <person name="Wilson R.K."/>
        </authorList>
    </citation>
    <scope>NUCLEOTIDE SEQUENCE [LARGE SCALE GENOMIC DNA]</scope>
    <source>
        <strain evidence="1 2">ATCC 14685</strain>
    </source>
</reference>
<proteinExistence type="predicted"/>
<protein>
    <submittedName>
        <fullName evidence="1">Uncharacterized protein</fullName>
    </submittedName>
</protein>
<dbReference type="AlphaFoldDB" id="D0W2S9"/>